<keyword evidence="7" id="KW-0813">Transport</keyword>
<dbReference type="Proteomes" id="UP000580474">
    <property type="component" value="Unassembled WGS sequence"/>
</dbReference>
<dbReference type="InterPro" id="IPR005821">
    <property type="entry name" value="Ion_trans_dom"/>
</dbReference>
<reference evidence="7 8" key="1">
    <citation type="submission" date="2020-08" db="EMBL/GenBank/DDBJ databases">
        <title>Sequencing the genomes of 1000 actinobacteria strains.</title>
        <authorList>
            <person name="Klenk H.-P."/>
        </authorList>
    </citation>
    <scope>NUCLEOTIDE SEQUENCE [LARGE SCALE GENOMIC DNA]</scope>
    <source>
        <strain evidence="7 8">DSM 45582</strain>
    </source>
</reference>
<dbReference type="RefSeq" id="WP_184480897.1">
    <property type="nucleotide sequence ID" value="NZ_JACHIV010000001.1"/>
</dbReference>
<keyword evidence="8" id="KW-1185">Reference proteome</keyword>
<protein>
    <submittedName>
        <fullName evidence="7">Voltage-gated sodium channel</fullName>
    </submittedName>
</protein>
<dbReference type="PANTHER" id="PTHR10037">
    <property type="entry name" value="VOLTAGE-GATED CATION CHANNEL CALCIUM AND SODIUM"/>
    <property type="match status" value="1"/>
</dbReference>
<comment type="subcellular location">
    <subcellularLocation>
        <location evidence="1">Membrane</location>
        <topology evidence="1">Multi-pass membrane protein</topology>
    </subcellularLocation>
</comment>
<name>A0A840NIQ9_9PSEU</name>
<dbReference type="AlphaFoldDB" id="A0A840NIQ9"/>
<feature type="transmembrane region" description="Helical" evidence="5">
    <location>
        <begin position="194"/>
        <end position="221"/>
    </location>
</feature>
<dbReference type="Pfam" id="PF00520">
    <property type="entry name" value="Ion_trans"/>
    <property type="match status" value="1"/>
</dbReference>
<evidence type="ECO:0000256" key="5">
    <source>
        <dbReference type="SAM" id="Phobius"/>
    </source>
</evidence>
<keyword evidence="3 5" id="KW-1133">Transmembrane helix</keyword>
<dbReference type="PROSITE" id="PS51257">
    <property type="entry name" value="PROKAR_LIPOPROTEIN"/>
    <property type="match status" value="1"/>
</dbReference>
<comment type="caution">
    <text evidence="7">The sequence shown here is derived from an EMBL/GenBank/DDBJ whole genome shotgun (WGS) entry which is preliminary data.</text>
</comment>
<dbReference type="EMBL" id="JACHIV010000001">
    <property type="protein sequence ID" value="MBB5070941.1"/>
    <property type="molecule type" value="Genomic_DNA"/>
</dbReference>
<feature type="transmembrane region" description="Helical" evidence="5">
    <location>
        <begin position="121"/>
        <end position="154"/>
    </location>
</feature>
<dbReference type="SUPFAM" id="SSF81324">
    <property type="entry name" value="Voltage-gated potassium channels"/>
    <property type="match status" value="1"/>
</dbReference>
<evidence type="ECO:0000256" key="3">
    <source>
        <dbReference type="ARBA" id="ARBA00022989"/>
    </source>
</evidence>
<proteinExistence type="predicted"/>
<feature type="domain" description="Ion transport" evidence="6">
    <location>
        <begin position="14"/>
        <end position="225"/>
    </location>
</feature>
<evidence type="ECO:0000259" key="6">
    <source>
        <dbReference type="Pfam" id="PF00520"/>
    </source>
</evidence>
<dbReference type="GO" id="GO:0001518">
    <property type="term" value="C:voltage-gated sodium channel complex"/>
    <property type="evidence" value="ECO:0007669"/>
    <property type="project" value="TreeGrafter"/>
</dbReference>
<sequence>MSVRERVRNVVEAPAFHSFIVGVIVLNAITLGCETVPALMARHGTLLHAVDRLALLVFVTELAARLYVHRERFFRDPWNVFDAVIIGVALAPASGEFGVLRALRILRALRLISVVPSMRRVVSALLSALPGMASIAALLALILYVAAVLATTLFRATSPEYFGDLGDSLFTLFQVMTGEAWSEVAREVMSEQPLAWIFFVVYIAVTTFTVLNLFIAVAVSAMESQVGHERRLRDQDPDTVGELLVEVRELRAELHELRTERTTAAN</sequence>
<gene>
    <name evidence="7" type="ORF">BJ969_004029</name>
</gene>
<keyword evidence="7" id="KW-0407">Ion channel</keyword>
<dbReference type="Gene3D" id="1.10.287.70">
    <property type="match status" value="1"/>
</dbReference>
<accession>A0A840NIQ9</accession>
<evidence type="ECO:0000256" key="4">
    <source>
        <dbReference type="ARBA" id="ARBA00023136"/>
    </source>
</evidence>
<dbReference type="Gene3D" id="1.20.120.350">
    <property type="entry name" value="Voltage-gated potassium channels. Chain C"/>
    <property type="match status" value="1"/>
</dbReference>
<dbReference type="GO" id="GO:0005248">
    <property type="term" value="F:voltage-gated sodium channel activity"/>
    <property type="evidence" value="ECO:0007669"/>
    <property type="project" value="TreeGrafter"/>
</dbReference>
<keyword evidence="7" id="KW-0406">Ion transport</keyword>
<feature type="transmembrane region" description="Helical" evidence="5">
    <location>
        <begin position="80"/>
        <end position="100"/>
    </location>
</feature>
<keyword evidence="4 5" id="KW-0472">Membrane</keyword>
<evidence type="ECO:0000256" key="1">
    <source>
        <dbReference type="ARBA" id="ARBA00004141"/>
    </source>
</evidence>
<keyword evidence="2 5" id="KW-0812">Transmembrane</keyword>
<evidence type="ECO:0000313" key="8">
    <source>
        <dbReference type="Proteomes" id="UP000580474"/>
    </source>
</evidence>
<evidence type="ECO:0000256" key="2">
    <source>
        <dbReference type="ARBA" id="ARBA00022692"/>
    </source>
</evidence>
<dbReference type="InterPro" id="IPR027359">
    <property type="entry name" value="Volt_channel_dom_sf"/>
</dbReference>
<feature type="transmembrane region" description="Helical" evidence="5">
    <location>
        <begin position="15"/>
        <end position="37"/>
    </location>
</feature>
<dbReference type="InterPro" id="IPR043203">
    <property type="entry name" value="VGCC_Ca_Na"/>
</dbReference>
<organism evidence="7 8">
    <name type="scientific">Saccharopolyspora gloriosae</name>
    <dbReference type="NCBI Taxonomy" id="455344"/>
    <lineage>
        <taxon>Bacteria</taxon>
        <taxon>Bacillati</taxon>
        <taxon>Actinomycetota</taxon>
        <taxon>Actinomycetes</taxon>
        <taxon>Pseudonocardiales</taxon>
        <taxon>Pseudonocardiaceae</taxon>
        <taxon>Saccharopolyspora</taxon>
    </lineage>
</organism>
<dbReference type="PANTHER" id="PTHR10037:SF62">
    <property type="entry name" value="SODIUM CHANNEL PROTEIN 60E"/>
    <property type="match status" value="1"/>
</dbReference>
<evidence type="ECO:0000313" key="7">
    <source>
        <dbReference type="EMBL" id="MBB5070941.1"/>
    </source>
</evidence>